<evidence type="ECO:0000256" key="1">
    <source>
        <dbReference type="ARBA" id="ARBA00000085"/>
    </source>
</evidence>
<keyword evidence="8" id="KW-0902">Two-component regulatory system</keyword>
<feature type="transmembrane region" description="Helical" evidence="9">
    <location>
        <begin position="7"/>
        <end position="29"/>
    </location>
</feature>
<dbReference type="CDD" id="cd16917">
    <property type="entry name" value="HATPase_UhpB-NarQ-NarX-like"/>
    <property type="match status" value="1"/>
</dbReference>
<dbReference type="Pfam" id="PF07730">
    <property type="entry name" value="HisKA_3"/>
    <property type="match status" value="1"/>
</dbReference>
<keyword evidence="9" id="KW-0812">Transmembrane</keyword>
<gene>
    <name evidence="12" type="ORF">SAMN04488588_1941</name>
</gene>
<sequence length="405" mass="47479">MNKEDKYLNIIGLLIRLSLFFALFFSVYIEYQFFQSELIKNFILLSILFINDLVRYIKFKNNRIYNMVSLLVSIALSYYLIVYVNYELFVYIFLTLYEITTFLKKKTFLFYFFLHLSAYILIWFNVYYVPVSSENSNEKLAIDLLTNVFIYLVVFFVIYLIKRINYERNQVLELNQKLIKTNSKLSKSLVEIEKLTITKERNRVAQEIHDSLGHSITGLIMHLDYLEKINQKKPEENEKVIKKCQDLSRNAMQDLRKAVFALKENDEMNSLHESVKELIKNLENESINIIYNKKGMIEKIPPELKFITYRIIQELITNSIKHGKASEIRLELINDKNSQNFYILESDNGVGSDEIIVGNGLKGIEDRIRTFNGDLTIKTKKNKGFNIKISVPIGGIENDKSYVGG</sequence>
<evidence type="ECO:0000256" key="6">
    <source>
        <dbReference type="ARBA" id="ARBA00022777"/>
    </source>
</evidence>
<dbReference type="InterPro" id="IPR011712">
    <property type="entry name" value="Sig_transdc_His_kin_sub3_dim/P"/>
</dbReference>
<feature type="domain" description="Histidine kinase/HSP90-like ATPase" evidence="10">
    <location>
        <begin position="309"/>
        <end position="393"/>
    </location>
</feature>
<dbReference type="PANTHER" id="PTHR24421:SF10">
    <property type="entry name" value="NITRATE_NITRITE SENSOR PROTEIN NARQ"/>
    <property type="match status" value="1"/>
</dbReference>
<dbReference type="Gene3D" id="3.30.565.10">
    <property type="entry name" value="Histidine kinase-like ATPase, C-terminal domain"/>
    <property type="match status" value="1"/>
</dbReference>
<dbReference type="InterPro" id="IPR050482">
    <property type="entry name" value="Sensor_HK_TwoCompSys"/>
</dbReference>
<keyword evidence="6 12" id="KW-0418">Kinase</keyword>
<dbReference type="RefSeq" id="WP_091405372.1">
    <property type="nucleotide sequence ID" value="NZ_FMYV01000009.1"/>
</dbReference>
<keyword evidence="7" id="KW-0067">ATP-binding</keyword>
<protein>
    <recommendedName>
        <fullName evidence="2">histidine kinase</fullName>
        <ecNumber evidence="2">2.7.13.3</ecNumber>
    </recommendedName>
</protein>
<proteinExistence type="predicted"/>
<dbReference type="Proteomes" id="UP000199322">
    <property type="component" value="Unassembled WGS sequence"/>
</dbReference>
<dbReference type="EC" id="2.7.13.3" evidence="2"/>
<evidence type="ECO:0000256" key="7">
    <source>
        <dbReference type="ARBA" id="ARBA00022840"/>
    </source>
</evidence>
<dbReference type="GO" id="GO:0016020">
    <property type="term" value="C:membrane"/>
    <property type="evidence" value="ECO:0007669"/>
    <property type="project" value="InterPro"/>
</dbReference>
<dbReference type="GO" id="GO:0005524">
    <property type="term" value="F:ATP binding"/>
    <property type="evidence" value="ECO:0007669"/>
    <property type="project" value="UniProtKB-KW"/>
</dbReference>
<dbReference type="InterPro" id="IPR036890">
    <property type="entry name" value="HATPase_C_sf"/>
</dbReference>
<comment type="catalytic activity">
    <reaction evidence="1">
        <text>ATP + protein L-histidine = ADP + protein N-phospho-L-histidine.</text>
        <dbReference type="EC" id="2.7.13.3"/>
    </reaction>
</comment>
<accession>A0A1G6PYD0</accession>
<evidence type="ECO:0000256" key="8">
    <source>
        <dbReference type="ARBA" id="ARBA00023012"/>
    </source>
</evidence>
<keyword evidence="5" id="KW-0547">Nucleotide-binding</keyword>
<dbReference type="GO" id="GO:0046983">
    <property type="term" value="F:protein dimerization activity"/>
    <property type="evidence" value="ECO:0007669"/>
    <property type="project" value="InterPro"/>
</dbReference>
<dbReference type="EMBL" id="FMYV01000009">
    <property type="protein sequence ID" value="SDC84971.1"/>
    <property type="molecule type" value="Genomic_DNA"/>
</dbReference>
<keyword evidence="4" id="KW-0808">Transferase</keyword>
<keyword evidence="3" id="KW-0597">Phosphoprotein</keyword>
<dbReference type="GO" id="GO:0000155">
    <property type="term" value="F:phosphorelay sensor kinase activity"/>
    <property type="evidence" value="ECO:0007669"/>
    <property type="project" value="InterPro"/>
</dbReference>
<feature type="transmembrane region" description="Helical" evidence="9">
    <location>
        <begin position="140"/>
        <end position="161"/>
    </location>
</feature>
<evidence type="ECO:0000256" key="9">
    <source>
        <dbReference type="SAM" id="Phobius"/>
    </source>
</evidence>
<evidence type="ECO:0000259" key="10">
    <source>
        <dbReference type="Pfam" id="PF02518"/>
    </source>
</evidence>
<organism evidence="12 13">
    <name type="scientific">Geotoga petraea</name>
    <dbReference type="NCBI Taxonomy" id="28234"/>
    <lineage>
        <taxon>Bacteria</taxon>
        <taxon>Thermotogati</taxon>
        <taxon>Thermotogota</taxon>
        <taxon>Thermotogae</taxon>
        <taxon>Petrotogales</taxon>
        <taxon>Petrotogaceae</taxon>
        <taxon>Geotoga</taxon>
    </lineage>
</organism>
<keyword evidence="13" id="KW-1185">Reference proteome</keyword>
<dbReference type="SUPFAM" id="SSF55874">
    <property type="entry name" value="ATPase domain of HSP90 chaperone/DNA topoisomerase II/histidine kinase"/>
    <property type="match status" value="1"/>
</dbReference>
<feature type="transmembrane region" description="Helical" evidence="9">
    <location>
        <begin position="108"/>
        <end position="128"/>
    </location>
</feature>
<dbReference type="Pfam" id="PF02518">
    <property type="entry name" value="HATPase_c"/>
    <property type="match status" value="1"/>
</dbReference>
<dbReference type="AlphaFoldDB" id="A0A1G6PYD0"/>
<evidence type="ECO:0000256" key="4">
    <source>
        <dbReference type="ARBA" id="ARBA00022679"/>
    </source>
</evidence>
<dbReference type="PANTHER" id="PTHR24421">
    <property type="entry name" value="NITRATE/NITRITE SENSOR PROTEIN NARX-RELATED"/>
    <property type="match status" value="1"/>
</dbReference>
<feature type="transmembrane region" description="Helical" evidence="9">
    <location>
        <begin position="64"/>
        <end position="82"/>
    </location>
</feature>
<evidence type="ECO:0000313" key="12">
    <source>
        <dbReference type="EMBL" id="SDC84971.1"/>
    </source>
</evidence>
<keyword evidence="9" id="KW-1133">Transmembrane helix</keyword>
<dbReference type="InterPro" id="IPR003594">
    <property type="entry name" value="HATPase_dom"/>
</dbReference>
<reference evidence="12 13" key="1">
    <citation type="submission" date="2016-10" db="EMBL/GenBank/DDBJ databases">
        <authorList>
            <person name="de Groot N.N."/>
        </authorList>
    </citation>
    <scope>NUCLEOTIDE SEQUENCE [LARGE SCALE GENOMIC DNA]</scope>
    <source>
        <strain evidence="12 13">WG14</strain>
    </source>
</reference>
<dbReference type="STRING" id="28234.SAMN04488588_1941"/>
<evidence type="ECO:0000256" key="3">
    <source>
        <dbReference type="ARBA" id="ARBA00022553"/>
    </source>
</evidence>
<evidence type="ECO:0000313" key="13">
    <source>
        <dbReference type="Proteomes" id="UP000199322"/>
    </source>
</evidence>
<keyword evidence="9" id="KW-0472">Membrane</keyword>
<dbReference type="Gene3D" id="1.20.5.1930">
    <property type="match status" value="1"/>
</dbReference>
<evidence type="ECO:0000256" key="5">
    <source>
        <dbReference type="ARBA" id="ARBA00022741"/>
    </source>
</evidence>
<evidence type="ECO:0000256" key="2">
    <source>
        <dbReference type="ARBA" id="ARBA00012438"/>
    </source>
</evidence>
<name>A0A1G6PYD0_9BACT</name>
<evidence type="ECO:0000259" key="11">
    <source>
        <dbReference type="Pfam" id="PF07730"/>
    </source>
</evidence>
<feature type="domain" description="Signal transduction histidine kinase subgroup 3 dimerisation and phosphoacceptor" evidence="11">
    <location>
        <begin position="200"/>
        <end position="266"/>
    </location>
</feature>